<feature type="domain" description="F-box" evidence="2">
    <location>
        <begin position="4"/>
        <end position="63"/>
    </location>
</feature>
<dbReference type="PANTHER" id="PTHR13252:SF9">
    <property type="entry name" value="F-BOX ONLY PROTEIN 28"/>
    <property type="match status" value="1"/>
</dbReference>
<evidence type="ECO:0000313" key="4">
    <source>
        <dbReference type="EMBL" id="KAB0790468.1"/>
    </source>
</evidence>
<protein>
    <recommendedName>
        <fullName evidence="2">F-box domain-containing protein</fullName>
    </recommendedName>
</protein>
<dbReference type="CDD" id="cd22100">
    <property type="entry name" value="F-box_FBXO28"/>
    <property type="match status" value="1"/>
</dbReference>
<reference evidence="3" key="1">
    <citation type="journal article" date="2016" name="Sci. Rep.">
        <title>Molecular characterization of firefly nuptial gifts: a multi-omics approach sheds light on postcopulatory sexual selection.</title>
        <authorList>
            <person name="Al-Wathiqui N."/>
            <person name="Fallon T.R."/>
            <person name="South A."/>
            <person name="Weng J.K."/>
            <person name="Lewis S.M."/>
        </authorList>
    </citation>
    <scope>NUCLEOTIDE SEQUENCE</scope>
</reference>
<evidence type="ECO:0000313" key="5">
    <source>
        <dbReference type="Proteomes" id="UP000327044"/>
    </source>
</evidence>
<feature type="coiled-coil region" evidence="1">
    <location>
        <begin position="212"/>
        <end position="284"/>
    </location>
</feature>
<organism evidence="3">
    <name type="scientific">Photinus pyralis</name>
    <name type="common">Common eastern firefly</name>
    <name type="synonym">Lampyris pyralis</name>
    <dbReference type="NCBI Taxonomy" id="7054"/>
    <lineage>
        <taxon>Eukaryota</taxon>
        <taxon>Metazoa</taxon>
        <taxon>Ecdysozoa</taxon>
        <taxon>Arthropoda</taxon>
        <taxon>Hexapoda</taxon>
        <taxon>Insecta</taxon>
        <taxon>Pterygota</taxon>
        <taxon>Neoptera</taxon>
        <taxon>Endopterygota</taxon>
        <taxon>Coleoptera</taxon>
        <taxon>Polyphaga</taxon>
        <taxon>Elateriformia</taxon>
        <taxon>Elateroidea</taxon>
        <taxon>Lampyridae</taxon>
        <taxon>Lampyrinae</taxon>
        <taxon>Photinus</taxon>
    </lineage>
</organism>
<dbReference type="InParanoid" id="A0A1Y1LWP5"/>
<dbReference type="SMART" id="SM00256">
    <property type="entry name" value="FBOX"/>
    <property type="match status" value="1"/>
</dbReference>
<dbReference type="OrthoDB" id="5860767at2759"/>
<dbReference type="GO" id="GO:0000209">
    <property type="term" value="P:protein polyubiquitination"/>
    <property type="evidence" value="ECO:0007669"/>
    <property type="project" value="TreeGrafter"/>
</dbReference>
<keyword evidence="1" id="KW-0175">Coiled coil</keyword>
<evidence type="ECO:0000256" key="1">
    <source>
        <dbReference type="SAM" id="Coils"/>
    </source>
</evidence>
<dbReference type="InterPro" id="IPR001810">
    <property type="entry name" value="F-box_dom"/>
</dbReference>
<dbReference type="AlphaFoldDB" id="A0A1Y1LWP5"/>
<evidence type="ECO:0000259" key="2">
    <source>
        <dbReference type="PROSITE" id="PS50181"/>
    </source>
</evidence>
<dbReference type="Pfam" id="PF00646">
    <property type="entry name" value="F-box"/>
    <property type="match status" value="1"/>
</dbReference>
<dbReference type="InterPro" id="IPR039719">
    <property type="entry name" value="FBXO28"/>
</dbReference>
<keyword evidence="5" id="KW-1185">Reference proteome</keyword>
<dbReference type="PROSITE" id="PS50181">
    <property type="entry name" value="FBOX"/>
    <property type="match status" value="1"/>
</dbReference>
<dbReference type="SUPFAM" id="SSF81383">
    <property type="entry name" value="F-box domain"/>
    <property type="match status" value="1"/>
</dbReference>
<sequence length="421" mass="48322">MDSVDSLLSLPEVALEKILSYLTYDEIAKSRTVCRQFNQIGGNLLSRGFFQIEKRHSAIYKRMKSMLPRRESERRSHPLSRHCDILSAIETRLSMLSMTYLKYIESSTCCFIPGKVLDEIDRILTLVDKVKPAPRTHELLQELRDISSMAMEHFDEIILPRMKHKASDRNTISATTSTLKSTKALYAQVIFDEIQKVKKQTKSNKQQVSSLVEVLRNLSAQIKRQAKMLREKSSTIKEQERKLQEQAIKIQEQESSIADLKKHVEEWDQKFSDLTAEVIRAREDFSMKTLPPVSHPDLSKCNIKPRTGLSKFFEIPQFDLERKRKATSISDIPQKVPRMFTTGSISDDICNKINENITNNISKSITGKLPVINEKEKYAGCLNHKTGFVPFLSSSIEMLLKAPINSIKSRKRKICEGIEMK</sequence>
<dbReference type="EMBL" id="GEZM01047788">
    <property type="protein sequence ID" value="JAV76750.1"/>
    <property type="molecule type" value="Transcribed_RNA"/>
</dbReference>
<dbReference type="EMBL" id="VVIM01001249">
    <property type="protein sequence ID" value="KAB0790468.1"/>
    <property type="molecule type" value="Genomic_DNA"/>
</dbReference>
<reference evidence="4 5" key="2">
    <citation type="journal article" date="2018" name="Elife">
        <title>Firefly genomes illuminate parallel origins of bioluminescence in beetles.</title>
        <authorList>
            <person name="Fallon T.R."/>
            <person name="Lower S.E."/>
            <person name="Chang C.H."/>
            <person name="Bessho-Uehara M."/>
            <person name="Martin G.J."/>
            <person name="Bewick A.J."/>
            <person name="Behringer M."/>
            <person name="Debat H.J."/>
            <person name="Wong I."/>
            <person name="Day J.C."/>
            <person name="Suvorov A."/>
            <person name="Silva C.J."/>
            <person name="Stanger-Hall K.F."/>
            <person name="Hall D.W."/>
            <person name="Schmitz R.J."/>
            <person name="Nelson D.R."/>
            <person name="Lewis S.M."/>
            <person name="Shigenobu S."/>
            <person name="Bybee S.M."/>
            <person name="Larracuente A.M."/>
            <person name="Oba Y."/>
            <person name="Weng J.K."/>
        </authorList>
    </citation>
    <scope>NUCLEOTIDE SEQUENCE [LARGE SCALE GENOMIC DNA]</scope>
    <source>
        <strain evidence="4">1611_PpyrPB1</strain>
        <tissue evidence="4">Whole body</tissue>
    </source>
</reference>
<evidence type="ECO:0000313" key="3">
    <source>
        <dbReference type="EMBL" id="JAV76750.1"/>
    </source>
</evidence>
<gene>
    <name evidence="4" type="ORF">PPYR_15157</name>
</gene>
<proteinExistence type="predicted"/>
<dbReference type="PANTHER" id="PTHR13252">
    <property type="entry name" value="F-BOX ONLY PROTEIN 28"/>
    <property type="match status" value="1"/>
</dbReference>
<name>A0A1Y1LWP5_PHOPY</name>
<dbReference type="InterPro" id="IPR036047">
    <property type="entry name" value="F-box-like_dom_sf"/>
</dbReference>
<reference evidence="4" key="3">
    <citation type="submission" date="2019-08" db="EMBL/GenBank/DDBJ databases">
        <authorList>
            <consortium name="Photinus pyralis genome working group"/>
            <person name="Fallon T.R."/>
            <person name="Sander Lower S.E."/>
            <person name="Weng J.-K."/>
        </authorList>
    </citation>
    <scope>NUCLEOTIDE SEQUENCE</scope>
    <source>
        <strain evidence="4">1611_PpyrPB1</strain>
        <tissue evidence="4">Whole body</tissue>
    </source>
</reference>
<dbReference type="Proteomes" id="UP000327044">
    <property type="component" value="Unassembled WGS sequence"/>
</dbReference>
<accession>A0A1Y1LWP5</accession>